<organism evidence="2 3">
    <name type="scientific">Hominiventricola filiformis</name>
    <dbReference type="NCBI Taxonomy" id="2885352"/>
    <lineage>
        <taxon>Bacteria</taxon>
        <taxon>Bacillati</taxon>
        <taxon>Bacillota</taxon>
        <taxon>Clostridia</taxon>
        <taxon>Lachnospirales</taxon>
        <taxon>Lachnospiraceae</taxon>
        <taxon>Hominiventricola</taxon>
    </lineage>
</organism>
<proteinExistence type="predicted"/>
<evidence type="ECO:0000259" key="1">
    <source>
        <dbReference type="PROSITE" id="PS50052"/>
    </source>
</evidence>
<dbReference type="InterPro" id="IPR008145">
    <property type="entry name" value="GK/Ca_channel_bsu"/>
</dbReference>
<gene>
    <name evidence="2" type="ORF">LKD36_14015</name>
</gene>
<dbReference type="InterPro" id="IPR050716">
    <property type="entry name" value="MAGUK"/>
</dbReference>
<protein>
    <submittedName>
        <fullName evidence="2">Guanylate kinase</fullName>
    </submittedName>
</protein>
<reference evidence="2 3" key="1">
    <citation type="submission" date="2021-10" db="EMBL/GenBank/DDBJ databases">
        <title>Anaerobic single-cell dispensing facilitates the cultivation of human gut bacteria.</title>
        <authorList>
            <person name="Afrizal A."/>
        </authorList>
    </citation>
    <scope>NUCLEOTIDE SEQUENCE [LARGE SCALE GENOMIC DNA]</scope>
    <source>
        <strain evidence="2 3">CLA-AA-H276</strain>
    </source>
</reference>
<dbReference type="SUPFAM" id="SSF52540">
    <property type="entry name" value="P-loop containing nucleoside triphosphate hydrolases"/>
    <property type="match status" value="1"/>
</dbReference>
<keyword evidence="3" id="KW-1185">Reference proteome</keyword>
<evidence type="ECO:0000313" key="3">
    <source>
        <dbReference type="Proteomes" id="UP001198220"/>
    </source>
</evidence>
<dbReference type="Pfam" id="PF00625">
    <property type="entry name" value="Guanylate_kin"/>
    <property type="match status" value="1"/>
</dbReference>
<dbReference type="AlphaFoldDB" id="A0AAE3AC36"/>
<accession>A0AAE3AC36</accession>
<dbReference type="PROSITE" id="PS50052">
    <property type="entry name" value="GUANYLATE_KINASE_2"/>
    <property type="match status" value="1"/>
</dbReference>
<keyword evidence="2" id="KW-0808">Transferase</keyword>
<sequence length="195" mass="22864">MGKIFCLMGKSSTGKDTIYKRLLEDQELGLQRIVPYTTRPIREGEQEGVEYHFVSEETLQCLEQEGRVVELRAYDTVCGVWKYFTVCDEHMNLEKESYAVIGTLESWNAMKRYFGDQVMVPVYVEVEDGERLSRALVRERQQATPRYTELCRRFLADTEDFSEEHLKEAGIEMRFQNDALDACISRIKLFIQKYL</sequence>
<dbReference type="InterPro" id="IPR027417">
    <property type="entry name" value="P-loop_NTPase"/>
</dbReference>
<keyword evidence="2" id="KW-0418">Kinase</keyword>
<dbReference type="EMBL" id="JAJEPS010000017">
    <property type="protein sequence ID" value="MCC2127283.1"/>
    <property type="molecule type" value="Genomic_DNA"/>
</dbReference>
<feature type="domain" description="Guanylate kinase-like" evidence="1">
    <location>
        <begin position="2"/>
        <end position="192"/>
    </location>
</feature>
<dbReference type="InterPro" id="IPR008144">
    <property type="entry name" value="Guanylate_kin-like_dom"/>
</dbReference>
<dbReference type="SMART" id="SM00072">
    <property type="entry name" value="GuKc"/>
    <property type="match status" value="1"/>
</dbReference>
<comment type="caution">
    <text evidence="2">The sequence shown here is derived from an EMBL/GenBank/DDBJ whole genome shotgun (WGS) entry which is preliminary data.</text>
</comment>
<dbReference type="PANTHER" id="PTHR23122">
    <property type="entry name" value="MEMBRANE-ASSOCIATED GUANYLATE KINASE MAGUK"/>
    <property type="match status" value="1"/>
</dbReference>
<evidence type="ECO:0000313" key="2">
    <source>
        <dbReference type="EMBL" id="MCC2127283.1"/>
    </source>
</evidence>
<dbReference type="Proteomes" id="UP001198220">
    <property type="component" value="Unassembled WGS sequence"/>
</dbReference>
<dbReference type="GO" id="GO:0016301">
    <property type="term" value="F:kinase activity"/>
    <property type="evidence" value="ECO:0007669"/>
    <property type="project" value="UniProtKB-KW"/>
</dbReference>
<dbReference type="Gene3D" id="3.40.50.300">
    <property type="entry name" value="P-loop containing nucleotide triphosphate hydrolases"/>
    <property type="match status" value="1"/>
</dbReference>
<name>A0AAE3AC36_9FIRM</name>
<dbReference type="RefSeq" id="WP_308459973.1">
    <property type="nucleotide sequence ID" value="NZ_JAJEPS010000017.1"/>
</dbReference>
<dbReference type="InterPro" id="IPR020590">
    <property type="entry name" value="Guanylate_kinase_CS"/>
</dbReference>
<dbReference type="PROSITE" id="PS00856">
    <property type="entry name" value="GUANYLATE_KINASE_1"/>
    <property type="match status" value="1"/>
</dbReference>